<proteinExistence type="predicted"/>
<organism evidence="4">
    <name type="scientific">Angiostrongylus costaricensis</name>
    <name type="common">Nematode worm</name>
    <dbReference type="NCBI Taxonomy" id="334426"/>
    <lineage>
        <taxon>Eukaryota</taxon>
        <taxon>Metazoa</taxon>
        <taxon>Ecdysozoa</taxon>
        <taxon>Nematoda</taxon>
        <taxon>Chromadorea</taxon>
        <taxon>Rhabditida</taxon>
        <taxon>Rhabditina</taxon>
        <taxon>Rhabditomorpha</taxon>
        <taxon>Strongyloidea</taxon>
        <taxon>Metastrongylidae</taxon>
        <taxon>Angiostrongylus</taxon>
    </lineage>
</organism>
<protein>
    <submittedName>
        <fullName evidence="4">CEP170_C domain-containing protein</fullName>
    </submittedName>
</protein>
<sequence length="202" mass="22244">MSMDHVRDRTIDKLTSSFMKNKRCHRCSSVLTYINLNDKMSTAKKVKELKAGVPFKSKQQSGSKTTSLRITGPSDKDKKSAQSSTTVAPVPIRVPYSSATSKGRKGNLNGSRSSLPLHEHRLRNTALRRSTNVSPSVEQLKNNSSTLEEQMAVKTAPREATSVSPLIEQLKNNSSTLEKQMAVIRSELQSIINAKSKSVGCR</sequence>
<evidence type="ECO:0000313" key="2">
    <source>
        <dbReference type="EMBL" id="VDM55462.1"/>
    </source>
</evidence>
<feature type="compositionally biased region" description="Low complexity" evidence="1">
    <location>
        <begin position="56"/>
        <end position="67"/>
    </location>
</feature>
<dbReference type="AlphaFoldDB" id="A0A0R3PHP9"/>
<dbReference type="WBParaSite" id="ACOC_0000387601-mRNA-1">
    <property type="protein sequence ID" value="ACOC_0000387601-mRNA-1"/>
    <property type="gene ID" value="ACOC_0000387601"/>
</dbReference>
<feature type="region of interest" description="Disordered" evidence="1">
    <location>
        <begin position="126"/>
        <end position="145"/>
    </location>
</feature>
<evidence type="ECO:0000256" key="1">
    <source>
        <dbReference type="SAM" id="MobiDB-lite"/>
    </source>
</evidence>
<name>A0A0R3PHP9_ANGCS</name>
<reference evidence="2 3" key="2">
    <citation type="submission" date="2018-11" db="EMBL/GenBank/DDBJ databases">
        <authorList>
            <consortium name="Pathogen Informatics"/>
        </authorList>
    </citation>
    <scope>NUCLEOTIDE SEQUENCE [LARGE SCALE GENOMIC DNA]</scope>
    <source>
        <strain evidence="2 3">Costa Rica</strain>
    </source>
</reference>
<dbReference type="Proteomes" id="UP000267027">
    <property type="component" value="Unassembled WGS sequence"/>
</dbReference>
<dbReference type="EMBL" id="UYYA01001525">
    <property type="protein sequence ID" value="VDM55462.1"/>
    <property type="molecule type" value="Genomic_DNA"/>
</dbReference>
<evidence type="ECO:0000313" key="4">
    <source>
        <dbReference type="WBParaSite" id="ACOC_0000387601-mRNA-1"/>
    </source>
</evidence>
<feature type="region of interest" description="Disordered" evidence="1">
    <location>
        <begin position="53"/>
        <end position="118"/>
    </location>
</feature>
<keyword evidence="3" id="KW-1185">Reference proteome</keyword>
<reference evidence="4" key="1">
    <citation type="submission" date="2017-02" db="UniProtKB">
        <authorList>
            <consortium name="WormBaseParasite"/>
        </authorList>
    </citation>
    <scope>IDENTIFICATION</scope>
</reference>
<feature type="compositionally biased region" description="Polar residues" evidence="1">
    <location>
        <begin position="127"/>
        <end position="145"/>
    </location>
</feature>
<evidence type="ECO:0000313" key="3">
    <source>
        <dbReference type="Proteomes" id="UP000267027"/>
    </source>
</evidence>
<accession>A0A0R3PHP9</accession>
<gene>
    <name evidence="2" type="ORF">ACOC_LOCUS3877</name>
</gene>